<dbReference type="GO" id="GO:0007165">
    <property type="term" value="P:signal transduction"/>
    <property type="evidence" value="ECO:0007669"/>
    <property type="project" value="InterPro"/>
</dbReference>
<keyword evidence="6 12" id="KW-0547">Nucleotide-binding</keyword>
<evidence type="ECO:0000313" key="16">
    <source>
        <dbReference type="EMBL" id="KAF5740125.1"/>
    </source>
</evidence>
<dbReference type="FunFam" id="1.10.510.10:FF:000279">
    <property type="entry name" value="Non-specific serine/threonine protein kinase"/>
    <property type="match status" value="1"/>
</dbReference>
<organism evidence="16 17">
    <name type="scientific">Tripterygium wilfordii</name>
    <name type="common">Thunder God vine</name>
    <dbReference type="NCBI Taxonomy" id="458696"/>
    <lineage>
        <taxon>Eukaryota</taxon>
        <taxon>Viridiplantae</taxon>
        <taxon>Streptophyta</taxon>
        <taxon>Embryophyta</taxon>
        <taxon>Tracheophyta</taxon>
        <taxon>Spermatophyta</taxon>
        <taxon>Magnoliopsida</taxon>
        <taxon>eudicotyledons</taxon>
        <taxon>Gunneridae</taxon>
        <taxon>Pentapetalae</taxon>
        <taxon>rosids</taxon>
        <taxon>fabids</taxon>
        <taxon>Celastrales</taxon>
        <taxon>Celastraceae</taxon>
        <taxon>Tripterygium</taxon>
    </lineage>
</organism>
<reference evidence="16 17" key="1">
    <citation type="journal article" date="2020" name="Nat. Commun.">
        <title>Genome of Tripterygium wilfordii and identification of cytochrome P450 involved in triptolide biosynthesis.</title>
        <authorList>
            <person name="Tu L."/>
            <person name="Su P."/>
            <person name="Zhang Z."/>
            <person name="Gao L."/>
            <person name="Wang J."/>
            <person name="Hu T."/>
            <person name="Zhou J."/>
            <person name="Zhang Y."/>
            <person name="Zhao Y."/>
            <person name="Liu Y."/>
            <person name="Song Y."/>
            <person name="Tong Y."/>
            <person name="Lu Y."/>
            <person name="Yang J."/>
            <person name="Xu C."/>
            <person name="Jia M."/>
            <person name="Peters R.J."/>
            <person name="Huang L."/>
            <person name="Gao W."/>
        </authorList>
    </citation>
    <scope>NUCLEOTIDE SEQUENCE [LARGE SCALE GENOMIC DNA]</scope>
    <source>
        <strain evidence="17">cv. XIE 37</strain>
        <tissue evidence="16">Leaf</tissue>
    </source>
</reference>
<evidence type="ECO:0000256" key="11">
    <source>
        <dbReference type="ARBA" id="ARBA00048679"/>
    </source>
</evidence>
<dbReference type="PROSITE" id="PS00107">
    <property type="entry name" value="PROTEIN_KINASE_ATP"/>
    <property type="match status" value="1"/>
</dbReference>
<dbReference type="SMART" id="SM00220">
    <property type="entry name" value="S_TKc"/>
    <property type="match status" value="1"/>
</dbReference>
<evidence type="ECO:0000256" key="3">
    <source>
        <dbReference type="ARBA" id="ARBA00012513"/>
    </source>
</evidence>
<dbReference type="InterPro" id="IPR008271">
    <property type="entry name" value="Ser/Thr_kinase_AS"/>
</dbReference>
<dbReference type="Gene3D" id="3.30.310.80">
    <property type="entry name" value="Kinase associated domain 1, KA1"/>
    <property type="match status" value="1"/>
</dbReference>
<dbReference type="InParanoid" id="A0A7J7D185"/>
<comment type="catalytic activity">
    <reaction evidence="11">
        <text>L-seryl-[protein] + ATP = O-phospho-L-seryl-[protein] + ADP + H(+)</text>
        <dbReference type="Rhea" id="RHEA:17989"/>
        <dbReference type="Rhea" id="RHEA-COMP:9863"/>
        <dbReference type="Rhea" id="RHEA-COMP:11604"/>
        <dbReference type="ChEBI" id="CHEBI:15378"/>
        <dbReference type="ChEBI" id="CHEBI:29999"/>
        <dbReference type="ChEBI" id="CHEBI:30616"/>
        <dbReference type="ChEBI" id="CHEBI:83421"/>
        <dbReference type="ChEBI" id="CHEBI:456216"/>
        <dbReference type="EC" id="2.7.11.1"/>
    </reaction>
</comment>
<evidence type="ECO:0000256" key="4">
    <source>
        <dbReference type="ARBA" id="ARBA00022527"/>
    </source>
</evidence>
<evidence type="ECO:0000256" key="5">
    <source>
        <dbReference type="ARBA" id="ARBA00022679"/>
    </source>
</evidence>
<dbReference type="Pfam" id="PF03822">
    <property type="entry name" value="NAF"/>
    <property type="match status" value="1"/>
</dbReference>
<dbReference type="FunCoup" id="A0A7J7D185">
    <property type="interactions" value="3327"/>
</dbReference>
<dbReference type="GO" id="GO:0005524">
    <property type="term" value="F:ATP binding"/>
    <property type="evidence" value="ECO:0007669"/>
    <property type="project" value="UniProtKB-UniRule"/>
</dbReference>
<dbReference type="SUPFAM" id="SSF56112">
    <property type="entry name" value="Protein kinase-like (PK-like)"/>
    <property type="match status" value="1"/>
</dbReference>
<keyword evidence="8 12" id="KW-0067">ATP-binding</keyword>
<evidence type="ECO:0000256" key="1">
    <source>
        <dbReference type="ARBA" id="ARBA00001936"/>
    </source>
</evidence>
<evidence type="ECO:0000256" key="8">
    <source>
        <dbReference type="ARBA" id="ARBA00022840"/>
    </source>
</evidence>
<evidence type="ECO:0000256" key="12">
    <source>
        <dbReference type="PROSITE-ProRule" id="PRU10141"/>
    </source>
</evidence>
<name>A0A7J7D185_TRIWF</name>
<evidence type="ECO:0000259" key="14">
    <source>
        <dbReference type="PROSITE" id="PS50011"/>
    </source>
</evidence>
<dbReference type="InterPro" id="IPR011009">
    <property type="entry name" value="Kinase-like_dom_sf"/>
</dbReference>
<dbReference type="PROSITE" id="PS50816">
    <property type="entry name" value="NAF"/>
    <property type="match status" value="1"/>
</dbReference>
<protein>
    <recommendedName>
        <fullName evidence="3">non-specific serine/threonine protein kinase</fullName>
        <ecNumber evidence="3">2.7.11.1</ecNumber>
    </recommendedName>
</protein>
<keyword evidence="5" id="KW-0808">Transferase</keyword>
<keyword evidence="17" id="KW-1185">Reference proteome</keyword>
<dbReference type="PANTHER" id="PTHR43895:SF114">
    <property type="entry name" value="NON-SPECIFIC SERINE_THREONINE PROTEIN KINASE"/>
    <property type="match status" value="1"/>
</dbReference>
<dbReference type="InterPro" id="IPR004041">
    <property type="entry name" value="NAF_dom"/>
</dbReference>
<evidence type="ECO:0000256" key="6">
    <source>
        <dbReference type="ARBA" id="ARBA00022741"/>
    </source>
</evidence>
<feature type="domain" description="NAF" evidence="15">
    <location>
        <begin position="303"/>
        <end position="327"/>
    </location>
</feature>
<gene>
    <name evidence="16" type="ORF">HS088_TW11G00190</name>
</gene>
<comment type="cofactor">
    <cofactor evidence="1">
        <name>Mn(2+)</name>
        <dbReference type="ChEBI" id="CHEBI:29035"/>
    </cofactor>
</comment>
<evidence type="ECO:0000259" key="15">
    <source>
        <dbReference type="PROSITE" id="PS50816"/>
    </source>
</evidence>
<dbReference type="PROSITE" id="PS00108">
    <property type="entry name" value="PROTEIN_KINASE_ST"/>
    <property type="match status" value="1"/>
</dbReference>
<comment type="caution">
    <text evidence="16">The sequence shown here is derived from an EMBL/GenBank/DDBJ whole genome shotgun (WGS) entry which is preliminary data.</text>
</comment>
<dbReference type="GO" id="GO:0004674">
    <property type="term" value="F:protein serine/threonine kinase activity"/>
    <property type="evidence" value="ECO:0007669"/>
    <property type="project" value="UniProtKB-KW"/>
</dbReference>
<sequence>MVVRKVGKYEVGRTIGEGTFAKVKFAQNTETGESVAVKVLDRSTIIKHKMADQIKREISILKLVRHPYIVRLYEVIASRTKIYIILEFITGGELFDKIAHHGRLSEAEARKYFQQLIDGVDFCHSKGVYHRDLKPENLLLDSQGDLKISDFGLSALPEQGVSLLRTTCGTPNYVAPEVLAHKGYDGAVADVWSCGVILYVLMAGYLPFDDVDLTSLYSKIERAEFSCPSWFSVGAKSLIQKILDPNPQTRITIEQIRSDEWFKKSYAPVGLLDFEDVNLDDVNAVFDDPEEQRESDPCGNEDMGPLSLNAFDLIILSQGLNLATLFDRGKDAMKYQTRFVSQKPAKVVLSSMEVVAQSMGFKTHIRNYKMRVEGLSASKTAHFSVILEVYEVAPTFLMVDIQKTAGDAGEYLKFYKNFCSHLDDIIWKPPSESNKSKVTKTRSKKY</sequence>
<dbReference type="InterPro" id="IPR000719">
    <property type="entry name" value="Prot_kinase_dom"/>
</dbReference>
<feature type="domain" description="Protein kinase" evidence="14">
    <location>
        <begin position="9"/>
        <end position="262"/>
    </location>
</feature>
<evidence type="ECO:0000256" key="2">
    <source>
        <dbReference type="ARBA" id="ARBA00006234"/>
    </source>
</evidence>
<accession>A0A7J7D185</accession>
<dbReference type="PROSITE" id="PS50011">
    <property type="entry name" value="PROTEIN_KINASE_DOM"/>
    <property type="match status" value="1"/>
</dbReference>
<keyword evidence="7 16" id="KW-0418">Kinase</keyword>
<dbReference type="Pfam" id="PF00069">
    <property type="entry name" value="Pkinase"/>
    <property type="match status" value="1"/>
</dbReference>
<dbReference type="Gene3D" id="1.10.510.10">
    <property type="entry name" value="Transferase(Phosphotransferase) domain 1"/>
    <property type="match status" value="1"/>
</dbReference>
<dbReference type="OrthoDB" id="193931at2759"/>
<evidence type="ECO:0000256" key="9">
    <source>
        <dbReference type="ARBA" id="ARBA00023211"/>
    </source>
</evidence>
<comment type="similarity">
    <text evidence="2">Belongs to the protein kinase superfamily. CAMK Ser/Thr protein kinase family. SNF1 subfamily.</text>
</comment>
<dbReference type="Proteomes" id="UP000593562">
    <property type="component" value="Unassembled WGS sequence"/>
</dbReference>
<dbReference type="AlphaFoldDB" id="A0A7J7D185"/>
<evidence type="ECO:0000256" key="10">
    <source>
        <dbReference type="ARBA" id="ARBA00047899"/>
    </source>
</evidence>
<dbReference type="CDD" id="cd12195">
    <property type="entry name" value="CIPK_C"/>
    <property type="match status" value="1"/>
</dbReference>
<proteinExistence type="inferred from homology"/>
<evidence type="ECO:0000313" key="17">
    <source>
        <dbReference type="Proteomes" id="UP000593562"/>
    </source>
</evidence>
<dbReference type="FunFam" id="3.30.200.20:FF:000096">
    <property type="entry name" value="Non-specific serine/threonine protein kinase"/>
    <property type="match status" value="1"/>
</dbReference>
<keyword evidence="9" id="KW-0464">Manganese</keyword>
<dbReference type="InterPro" id="IPR017441">
    <property type="entry name" value="Protein_kinase_ATP_BS"/>
</dbReference>
<comment type="catalytic activity">
    <reaction evidence="10">
        <text>L-threonyl-[protein] + ATP = O-phospho-L-threonyl-[protein] + ADP + H(+)</text>
        <dbReference type="Rhea" id="RHEA:46608"/>
        <dbReference type="Rhea" id="RHEA-COMP:11060"/>
        <dbReference type="Rhea" id="RHEA-COMP:11605"/>
        <dbReference type="ChEBI" id="CHEBI:15378"/>
        <dbReference type="ChEBI" id="CHEBI:30013"/>
        <dbReference type="ChEBI" id="CHEBI:30616"/>
        <dbReference type="ChEBI" id="CHEBI:61977"/>
        <dbReference type="ChEBI" id="CHEBI:456216"/>
        <dbReference type="EC" id="2.7.11.1"/>
    </reaction>
</comment>
<evidence type="ECO:0000256" key="7">
    <source>
        <dbReference type="ARBA" id="ARBA00022777"/>
    </source>
</evidence>
<dbReference type="EC" id="2.7.11.1" evidence="3"/>
<evidence type="ECO:0000256" key="13">
    <source>
        <dbReference type="RuleBase" id="RU000304"/>
    </source>
</evidence>
<dbReference type="FunFam" id="3.30.310.80:FF:000002">
    <property type="entry name" value="Non-specific serine/threonine protein kinase"/>
    <property type="match status" value="1"/>
</dbReference>
<dbReference type="InterPro" id="IPR018451">
    <property type="entry name" value="NAF/FISL_domain"/>
</dbReference>
<keyword evidence="4 13" id="KW-0723">Serine/threonine-protein kinase</keyword>
<feature type="binding site" evidence="12">
    <location>
        <position position="47"/>
    </location>
    <ligand>
        <name>ATP</name>
        <dbReference type="ChEBI" id="CHEBI:30616"/>
    </ligand>
</feature>
<dbReference type="PANTHER" id="PTHR43895">
    <property type="entry name" value="CALCIUM/CALMODULIN-DEPENDENT PROTEIN KINASE KINASE-RELATED"/>
    <property type="match status" value="1"/>
</dbReference>
<dbReference type="EMBL" id="JAAARO010000011">
    <property type="protein sequence ID" value="KAF5740125.1"/>
    <property type="molecule type" value="Genomic_DNA"/>
</dbReference>